<comment type="similarity">
    <text evidence="2">Belongs to the small GTPase superfamily. Rab family.</text>
</comment>
<keyword evidence="10" id="KW-0547">Nucleotide-binding</keyword>
<keyword evidence="5" id="KW-0268">Exocytosis</keyword>
<protein>
    <recommendedName>
        <fullName evidence="3">Ciliogenesis and planar polarity effector 2</fullName>
    </recommendedName>
    <alternativeName>
        <fullName evidence="13">REM2- and Rab-like small GTPase 1</fullName>
    </alternativeName>
</protein>
<sequence>MKFGTLLDYHLFNSDIAKSILSPLILKGGRRHYGLLESPVTNLYTGEVAYKVFLCGKTGSGKSTTIANASGRFGLENLGETTGIQVTTVYWPVLINETKATVLFKISFWDVGESVLNSYNHILPSCMEDVDCIIYTFSMVNKTMWDDLPKLITRIDAEDHILKVALGTKNDLTKNSKTVITNKMIDDFQDVWKFPVLMHTNAINSELTGDFSDCFKKSASFMNPLCELLWYRDQVKVGLIPKTHIDFCFTNSDNRKDGNENEPGSPDEGNSITSKGTKVTFC</sequence>
<keyword evidence="10" id="KW-0342">GTP-binding</keyword>
<name>A0A7M5V1I7_9CNID</name>
<dbReference type="GeneID" id="136804738"/>
<evidence type="ECO:0000256" key="1">
    <source>
        <dbReference type="ARBA" id="ARBA00004120"/>
    </source>
</evidence>
<evidence type="ECO:0000313" key="15">
    <source>
        <dbReference type="EnsemblMetazoa" id="CLYHEMP008064.2"/>
    </source>
</evidence>
<dbReference type="GO" id="GO:0030030">
    <property type="term" value="P:cell projection organization"/>
    <property type="evidence" value="ECO:0007669"/>
    <property type="project" value="UniProtKB-KW"/>
</dbReference>
<dbReference type="Proteomes" id="UP000594262">
    <property type="component" value="Unplaced"/>
</dbReference>
<dbReference type="EnsemblMetazoa" id="CLYHEMT008064.2">
    <property type="protein sequence ID" value="CLYHEMP008064.2"/>
    <property type="gene ID" value="CLYHEMG008064"/>
</dbReference>
<evidence type="ECO:0000256" key="12">
    <source>
        <dbReference type="ARBA" id="ARBA00023273"/>
    </source>
</evidence>
<dbReference type="CDD" id="cd00882">
    <property type="entry name" value="Ras_like_GTPase"/>
    <property type="match status" value="1"/>
</dbReference>
<proteinExistence type="inferred from homology"/>
<dbReference type="SUPFAM" id="SSF52540">
    <property type="entry name" value="P-loop containing nucleoside triphosphate hydrolases"/>
    <property type="match status" value="1"/>
</dbReference>
<organism evidence="15 16">
    <name type="scientific">Clytia hemisphaerica</name>
    <dbReference type="NCBI Taxonomy" id="252671"/>
    <lineage>
        <taxon>Eukaryota</taxon>
        <taxon>Metazoa</taxon>
        <taxon>Cnidaria</taxon>
        <taxon>Hydrozoa</taxon>
        <taxon>Hydroidolina</taxon>
        <taxon>Leptothecata</taxon>
        <taxon>Obeliida</taxon>
        <taxon>Clytiidae</taxon>
        <taxon>Clytia</taxon>
    </lineage>
</organism>
<evidence type="ECO:0000313" key="16">
    <source>
        <dbReference type="Proteomes" id="UP000594262"/>
    </source>
</evidence>
<dbReference type="RefSeq" id="XP_066917444.1">
    <property type="nucleotide sequence ID" value="XM_067061343.1"/>
</dbReference>
<keyword evidence="9" id="KW-0969">Cilium</keyword>
<dbReference type="OrthoDB" id="5548448at2759"/>
<dbReference type="InterPro" id="IPR039677">
    <property type="entry name" value="RSG1"/>
</dbReference>
<dbReference type="GO" id="GO:0003924">
    <property type="term" value="F:GTPase activity"/>
    <property type="evidence" value="ECO:0007669"/>
    <property type="project" value="InterPro"/>
</dbReference>
<keyword evidence="8" id="KW-0653">Protein transport</keyword>
<reference evidence="15" key="1">
    <citation type="submission" date="2021-01" db="UniProtKB">
        <authorList>
            <consortium name="EnsemblMetazoa"/>
        </authorList>
    </citation>
    <scope>IDENTIFICATION</scope>
</reference>
<accession>A0A7M5V1I7</accession>
<evidence type="ECO:0000256" key="6">
    <source>
        <dbReference type="ARBA" id="ARBA00022490"/>
    </source>
</evidence>
<keyword evidence="12" id="KW-0966">Cell projection</keyword>
<evidence type="ECO:0000256" key="13">
    <source>
        <dbReference type="ARBA" id="ARBA00030243"/>
    </source>
</evidence>
<dbReference type="GO" id="GO:0015031">
    <property type="term" value="P:protein transport"/>
    <property type="evidence" value="ECO:0007669"/>
    <property type="project" value="UniProtKB-KW"/>
</dbReference>
<evidence type="ECO:0000256" key="3">
    <source>
        <dbReference type="ARBA" id="ARBA00021423"/>
    </source>
</evidence>
<dbReference type="AlphaFoldDB" id="A0A7M5V1I7"/>
<evidence type="ECO:0000256" key="7">
    <source>
        <dbReference type="ARBA" id="ARBA00022794"/>
    </source>
</evidence>
<keyword evidence="7" id="KW-0970">Cilium biogenesis/degradation</keyword>
<dbReference type="GO" id="GO:0005525">
    <property type="term" value="F:GTP binding"/>
    <property type="evidence" value="ECO:0007669"/>
    <property type="project" value="UniProtKB-KW"/>
</dbReference>
<evidence type="ECO:0000256" key="8">
    <source>
        <dbReference type="ARBA" id="ARBA00022927"/>
    </source>
</evidence>
<dbReference type="Pfam" id="PF00071">
    <property type="entry name" value="Ras"/>
    <property type="match status" value="1"/>
</dbReference>
<keyword evidence="11" id="KW-0206">Cytoskeleton</keyword>
<evidence type="ECO:0000256" key="10">
    <source>
        <dbReference type="ARBA" id="ARBA00023134"/>
    </source>
</evidence>
<evidence type="ECO:0000256" key="5">
    <source>
        <dbReference type="ARBA" id="ARBA00022483"/>
    </source>
</evidence>
<dbReference type="GO" id="GO:0006887">
    <property type="term" value="P:exocytosis"/>
    <property type="evidence" value="ECO:0007669"/>
    <property type="project" value="UniProtKB-KW"/>
</dbReference>
<keyword evidence="4" id="KW-0813">Transport</keyword>
<evidence type="ECO:0000256" key="4">
    <source>
        <dbReference type="ARBA" id="ARBA00022448"/>
    </source>
</evidence>
<dbReference type="InterPro" id="IPR027417">
    <property type="entry name" value="P-loop_NTPase"/>
</dbReference>
<dbReference type="PANTHER" id="PTHR14983">
    <property type="entry name" value="CILIOGENESIS AND PLANAR POLARITY EFFECTOR 2"/>
    <property type="match status" value="1"/>
</dbReference>
<evidence type="ECO:0000256" key="2">
    <source>
        <dbReference type="ARBA" id="ARBA00006270"/>
    </source>
</evidence>
<evidence type="ECO:0000256" key="14">
    <source>
        <dbReference type="SAM" id="MobiDB-lite"/>
    </source>
</evidence>
<dbReference type="PANTHER" id="PTHR14983:SF1">
    <property type="entry name" value="CILIOGENESIS AND PLANAR POLARITY EFFECTOR 2"/>
    <property type="match status" value="1"/>
</dbReference>
<comment type="subcellular location">
    <subcellularLocation>
        <location evidence="1">Cytoplasm</location>
        <location evidence="1">Cytoskeleton</location>
        <location evidence="1">Cilium basal body</location>
    </subcellularLocation>
</comment>
<dbReference type="InterPro" id="IPR001806">
    <property type="entry name" value="Small_GTPase"/>
</dbReference>
<evidence type="ECO:0000256" key="11">
    <source>
        <dbReference type="ARBA" id="ARBA00023212"/>
    </source>
</evidence>
<feature type="region of interest" description="Disordered" evidence="14">
    <location>
        <begin position="255"/>
        <end position="282"/>
    </location>
</feature>
<keyword evidence="16" id="KW-1185">Reference proteome</keyword>
<dbReference type="Gene3D" id="3.40.50.300">
    <property type="entry name" value="P-loop containing nucleotide triphosphate hydrolases"/>
    <property type="match status" value="1"/>
</dbReference>
<feature type="compositionally biased region" description="Polar residues" evidence="14">
    <location>
        <begin position="268"/>
        <end position="282"/>
    </location>
</feature>
<keyword evidence="6" id="KW-0963">Cytoplasm</keyword>
<evidence type="ECO:0000256" key="9">
    <source>
        <dbReference type="ARBA" id="ARBA00023069"/>
    </source>
</evidence>